<feature type="domain" description="Gamma tubulin complex component C-terminal" evidence="7">
    <location>
        <begin position="713"/>
        <end position="928"/>
    </location>
</feature>
<comment type="similarity">
    <text evidence="1 5">Belongs to the TUBGCP family.</text>
</comment>
<accession>A0A1Y2HQ20</accession>
<evidence type="ECO:0000256" key="6">
    <source>
        <dbReference type="SAM" id="MobiDB-lite"/>
    </source>
</evidence>
<dbReference type="Proteomes" id="UP000193411">
    <property type="component" value="Unassembled WGS sequence"/>
</dbReference>
<dbReference type="GO" id="GO:0007020">
    <property type="term" value="P:microtubule nucleation"/>
    <property type="evidence" value="ECO:0007669"/>
    <property type="project" value="InterPro"/>
</dbReference>
<dbReference type="GO" id="GO:0000930">
    <property type="term" value="C:gamma-tubulin complex"/>
    <property type="evidence" value="ECO:0007669"/>
    <property type="project" value="UniProtKB-ARBA"/>
</dbReference>
<evidence type="ECO:0000256" key="3">
    <source>
        <dbReference type="ARBA" id="ARBA00022701"/>
    </source>
</evidence>
<evidence type="ECO:0000259" key="8">
    <source>
        <dbReference type="Pfam" id="PF17681"/>
    </source>
</evidence>
<evidence type="ECO:0000256" key="2">
    <source>
        <dbReference type="ARBA" id="ARBA00022490"/>
    </source>
</evidence>
<dbReference type="GO" id="GO:0005816">
    <property type="term" value="C:spindle pole body"/>
    <property type="evidence" value="ECO:0007669"/>
    <property type="project" value="UniProtKB-ARBA"/>
</dbReference>
<reference evidence="9 10" key="1">
    <citation type="submission" date="2016-07" db="EMBL/GenBank/DDBJ databases">
        <title>Pervasive Adenine N6-methylation of Active Genes in Fungi.</title>
        <authorList>
            <consortium name="DOE Joint Genome Institute"/>
            <person name="Mondo S.J."/>
            <person name="Dannebaum R.O."/>
            <person name="Kuo R.C."/>
            <person name="Labutti K."/>
            <person name="Haridas S."/>
            <person name="Kuo A."/>
            <person name="Salamov A."/>
            <person name="Ahrendt S.R."/>
            <person name="Lipzen A."/>
            <person name="Sullivan W."/>
            <person name="Andreopoulos W.B."/>
            <person name="Clum A."/>
            <person name="Lindquist E."/>
            <person name="Daum C."/>
            <person name="Ramamoorthy G.K."/>
            <person name="Gryganskyi A."/>
            <person name="Culley D."/>
            <person name="Magnuson J.K."/>
            <person name="James T.Y."/>
            <person name="O'Malley M.A."/>
            <person name="Stajich J.E."/>
            <person name="Spatafora J.W."/>
            <person name="Visel A."/>
            <person name="Grigoriev I.V."/>
        </authorList>
    </citation>
    <scope>NUCLEOTIDE SEQUENCE [LARGE SCALE GENOMIC DNA]</scope>
    <source>
        <strain evidence="9 10">PL171</strain>
    </source>
</reference>
<keyword evidence="10" id="KW-1185">Reference proteome</keyword>
<dbReference type="GO" id="GO:0005874">
    <property type="term" value="C:microtubule"/>
    <property type="evidence" value="ECO:0007669"/>
    <property type="project" value="UniProtKB-KW"/>
</dbReference>
<dbReference type="STRING" id="765915.A0A1Y2HQ20"/>
<dbReference type="InterPro" id="IPR042241">
    <property type="entry name" value="GCP_C_sf"/>
</dbReference>
<evidence type="ECO:0000313" key="10">
    <source>
        <dbReference type="Proteomes" id="UP000193411"/>
    </source>
</evidence>
<gene>
    <name evidence="9" type="ORF">BCR44DRAFT_1498496</name>
</gene>
<dbReference type="InterPro" id="IPR041470">
    <property type="entry name" value="GCP_N"/>
</dbReference>
<dbReference type="Gene3D" id="1.20.120.1900">
    <property type="entry name" value="Gamma-tubulin complex, C-terminal domain"/>
    <property type="match status" value="1"/>
</dbReference>
<sequence>MNETEQYHLQRLVEKFIKSDPVRRHAALRQCTSLIRRTAALASNEHQVWTKLEAVETKLRIDGQDVAADFLRQRVEYLVPPPSPELLETERLHYAILDLLLHMMPSLNPTVMARVIAQSQLAQELARRNEQSKAPPISAAEVYQGLEPYAPPTYAPSSPGSPRSVSSSSSSNIGDQDDQDLSNMEVDSADPMRQHSFGGHVPPPADPLPWLAHLAALQYWRRAPTSLPPTTFSAHDPHTLAFANAHHTSINSPADPVPFPATVVTEADLVRECILALRRMPTWLFSLTEDGKLRVARRVALTHLAIDTLSTVLAHIARVASKLLPVHEFAKHLDNRHASDPVLAAFVLGVQMELDALDSELSKLEVGLQHALLWQKQSAGPRKASLISLSRQIPQLTEFVLALGDFLDASSNPATESGTMLLDRLVDQLSACQLSPLFPNWLRLFLTTFSALCAHLDRWLNEGQVLAPDSFFIRTVPAPSPDSNSGDANEFDVWRHGFLVDTSKTPRLFPADLIDRMLVIGKSVALSRTRPSALSSSSAQMLSLAKDIDSASFSQPPTHTTTTYFASFTAHLHSLVMDSTTCPLSDLVTQSRRLTSADIRLARPMGPILIECAATALAPYLSHSAHVVSRFMSTYRIDAHLRLVSSVYLMENGAEWTQALAPIFRRIKRRREWATHDIVFETIGAAVGRMRQACGLRVGQDGGHGDIQIGIVQGRNALGAVYASYSPAWPVNLIVSAGHVDMYNRILTALLYLKQAKYLLEDEAYVAIRRLRSSHWDNVLGLRFQLVHFVNAVEAFWMVSVIDGERHVLRRRMEQSQTVDSLISAHDVFVNRVVDLMLLRTTPLSDAIGQVFGLCSEFAAVFDHLVWSQFVDRGTTQATVEWKPKLLAKFKDIAERFMAIRRFLVTSLDIMATKGNAVHLESLLYALSTESDGGLLWQ</sequence>
<dbReference type="GO" id="GO:0000278">
    <property type="term" value="P:mitotic cell cycle"/>
    <property type="evidence" value="ECO:0007669"/>
    <property type="project" value="TreeGrafter"/>
</dbReference>
<evidence type="ECO:0000259" key="7">
    <source>
        <dbReference type="Pfam" id="PF04130"/>
    </source>
</evidence>
<dbReference type="OrthoDB" id="66546at2759"/>
<dbReference type="PANTHER" id="PTHR19302:SF33">
    <property type="entry name" value="GAMMA-TUBULIN COMPLEX COMPONENT 5"/>
    <property type="match status" value="1"/>
</dbReference>
<feature type="domain" description="Gamma tubulin complex component protein N-terminal" evidence="8">
    <location>
        <begin position="270"/>
        <end position="533"/>
    </location>
</feature>
<dbReference type="InterPro" id="IPR040457">
    <property type="entry name" value="GCP_C"/>
</dbReference>
<evidence type="ECO:0000313" key="9">
    <source>
        <dbReference type="EMBL" id="ORZ36708.1"/>
    </source>
</evidence>
<feature type="compositionally biased region" description="Low complexity" evidence="6">
    <location>
        <begin position="155"/>
        <end position="171"/>
    </location>
</feature>
<proteinExistence type="inferred from homology"/>
<comment type="caution">
    <text evidence="9">The sequence shown here is derived from an EMBL/GenBank/DDBJ whole genome shotgun (WGS) entry which is preliminary data.</text>
</comment>
<dbReference type="GO" id="GO:0051225">
    <property type="term" value="P:spindle assembly"/>
    <property type="evidence" value="ECO:0007669"/>
    <property type="project" value="TreeGrafter"/>
</dbReference>
<dbReference type="GO" id="GO:0043015">
    <property type="term" value="F:gamma-tubulin binding"/>
    <property type="evidence" value="ECO:0007669"/>
    <property type="project" value="InterPro"/>
</dbReference>
<keyword evidence="2 5" id="KW-0963">Cytoplasm</keyword>
<dbReference type="Pfam" id="PF17681">
    <property type="entry name" value="GCP_N_terminal"/>
    <property type="match status" value="1"/>
</dbReference>
<protein>
    <recommendedName>
        <fullName evidence="5">Spindle pole body component</fullName>
    </recommendedName>
</protein>
<organism evidence="9 10">
    <name type="scientific">Catenaria anguillulae PL171</name>
    <dbReference type="NCBI Taxonomy" id="765915"/>
    <lineage>
        <taxon>Eukaryota</taxon>
        <taxon>Fungi</taxon>
        <taxon>Fungi incertae sedis</taxon>
        <taxon>Blastocladiomycota</taxon>
        <taxon>Blastocladiomycetes</taxon>
        <taxon>Blastocladiales</taxon>
        <taxon>Catenariaceae</taxon>
        <taxon>Catenaria</taxon>
    </lineage>
</organism>
<evidence type="ECO:0000256" key="4">
    <source>
        <dbReference type="ARBA" id="ARBA00023212"/>
    </source>
</evidence>
<name>A0A1Y2HQ20_9FUNG</name>
<dbReference type="CDD" id="cd22572">
    <property type="entry name" value="GCP5_NTD"/>
    <property type="match status" value="1"/>
</dbReference>
<dbReference type="AlphaFoldDB" id="A0A1Y2HQ20"/>
<dbReference type="InterPro" id="IPR007259">
    <property type="entry name" value="GCP"/>
</dbReference>
<evidence type="ECO:0000256" key="1">
    <source>
        <dbReference type="ARBA" id="ARBA00010337"/>
    </source>
</evidence>
<dbReference type="GO" id="GO:0051321">
    <property type="term" value="P:meiotic cell cycle"/>
    <property type="evidence" value="ECO:0007669"/>
    <property type="project" value="TreeGrafter"/>
</dbReference>
<comment type="subcellular location">
    <subcellularLocation>
        <location evidence="5">Cytoplasm</location>
        <location evidence="5">Cytoskeleton</location>
        <location evidence="5">Microtubule organizing center</location>
    </subcellularLocation>
</comment>
<keyword evidence="4 5" id="KW-0206">Cytoskeleton</keyword>
<keyword evidence="3 5" id="KW-0493">Microtubule</keyword>
<dbReference type="EMBL" id="MCFL01000015">
    <property type="protein sequence ID" value="ORZ36708.1"/>
    <property type="molecule type" value="Genomic_DNA"/>
</dbReference>
<dbReference type="InterPro" id="IPR059169">
    <property type="entry name" value="GCP5_N_ext"/>
</dbReference>
<feature type="region of interest" description="Disordered" evidence="6">
    <location>
        <begin position="148"/>
        <end position="183"/>
    </location>
</feature>
<dbReference type="PANTHER" id="PTHR19302">
    <property type="entry name" value="GAMMA TUBULIN COMPLEX PROTEIN"/>
    <property type="match status" value="1"/>
</dbReference>
<dbReference type="GO" id="GO:0051011">
    <property type="term" value="F:microtubule minus-end binding"/>
    <property type="evidence" value="ECO:0007669"/>
    <property type="project" value="TreeGrafter"/>
</dbReference>
<dbReference type="GO" id="GO:0031122">
    <property type="term" value="P:cytoplasmic microtubule organization"/>
    <property type="evidence" value="ECO:0007669"/>
    <property type="project" value="TreeGrafter"/>
</dbReference>
<evidence type="ECO:0000256" key="5">
    <source>
        <dbReference type="RuleBase" id="RU363050"/>
    </source>
</evidence>
<dbReference type="GO" id="GO:0000922">
    <property type="term" value="C:spindle pole"/>
    <property type="evidence" value="ECO:0007669"/>
    <property type="project" value="InterPro"/>
</dbReference>
<dbReference type="Pfam" id="PF04130">
    <property type="entry name" value="GCP_C_terminal"/>
    <property type="match status" value="1"/>
</dbReference>